<dbReference type="Proteomes" id="UP001300604">
    <property type="component" value="Chromosome"/>
</dbReference>
<dbReference type="GO" id="GO:0003677">
    <property type="term" value="F:DNA binding"/>
    <property type="evidence" value="ECO:0007669"/>
    <property type="project" value="UniProtKB-KW"/>
</dbReference>
<reference evidence="6" key="3">
    <citation type="submission" date="2024-06" db="EMBL/GenBank/DDBJ databases">
        <authorList>
            <person name="Zeng C."/>
        </authorList>
    </citation>
    <scope>NUCLEOTIDE SEQUENCE [LARGE SCALE GENOMIC DNA]</scope>
    <source>
        <strain evidence="6">ZCY20-5</strain>
    </source>
</reference>
<dbReference type="PANTHER" id="PTHR37299:SF1">
    <property type="entry name" value="STAGE 0 SPORULATION PROTEIN A HOMOLOG"/>
    <property type="match status" value="1"/>
</dbReference>
<dbReference type="SMART" id="SM00850">
    <property type="entry name" value="LytTR"/>
    <property type="match status" value="1"/>
</dbReference>
<sequence length="238" mass="27957">MNTLLKIAVCDDNAILRTHLKEDLDAYFCHAKIPVEISLFDSGEALTAVPKVYHMAFLDVEMKNVSGLTAGYWLKERNPDIFLFIVTAYERYLDDAFDLHVFRYLCKPVEKARLYRGLDAALTRNRRLTCTAAGQLRQIFVRDIVCVYSEHGKTVLVTKGESYRTPHLLSFWKENLYEPYFAQPHNSYIVNFNYISLFEKDAVTLLYGQQQELKIYISQRKYYPFKHDFFQWMESGRV</sequence>
<dbReference type="SMART" id="SM00448">
    <property type="entry name" value="REC"/>
    <property type="match status" value="1"/>
</dbReference>
<dbReference type="InterPro" id="IPR007492">
    <property type="entry name" value="LytTR_DNA-bd_dom"/>
</dbReference>
<proteinExistence type="predicted"/>
<dbReference type="Pfam" id="PF04397">
    <property type="entry name" value="LytTR"/>
    <property type="match status" value="1"/>
</dbReference>
<organism evidence="5 6">
    <name type="scientific">Caproicibacterium argilliputei</name>
    <dbReference type="NCBI Taxonomy" id="3030016"/>
    <lineage>
        <taxon>Bacteria</taxon>
        <taxon>Bacillati</taxon>
        <taxon>Bacillota</taxon>
        <taxon>Clostridia</taxon>
        <taxon>Eubacteriales</taxon>
        <taxon>Oscillospiraceae</taxon>
        <taxon>Caproicibacterium</taxon>
    </lineage>
</organism>
<dbReference type="RefSeq" id="WP_275846134.1">
    <property type="nucleotide sequence ID" value="NZ_CP135996.1"/>
</dbReference>
<name>A0AA97DBP0_9FIRM</name>
<dbReference type="Gene3D" id="3.40.50.2300">
    <property type="match status" value="1"/>
</dbReference>
<reference evidence="5 6" key="2">
    <citation type="submission" date="2024-06" db="EMBL/GenBank/DDBJ databases">
        <title>Caproicibacterium argilliputei sp. nov, a novel caproic acid producing anaerobic bacterium isolated from pit mud.</title>
        <authorList>
            <person name="Xia S."/>
        </authorList>
    </citation>
    <scope>NUCLEOTIDE SEQUENCE [LARGE SCALE GENOMIC DNA]</scope>
    <source>
        <strain evidence="5 6">ZCY20-5</strain>
    </source>
</reference>
<dbReference type="InterPro" id="IPR001789">
    <property type="entry name" value="Sig_transdc_resp-reg_receiver"/>
</dbReference>
<dbReference type="PROSITE" id="PS50110">
    <property type="entry name" value="RESPONSE_REGULATORY"/>
    <property type="match status" value="1"/>
</dbReference>
<evidence type="ECO:0000313" key="6">
    <source>
        <dbReference type="Proteomes" id="UP001300604"/>
    </source>
</evidence>
<dbReference type="PANTHER" id="PTHR37299">
    <property type="entry name" value="TRANSCRIPTIONAL REGULATOR-RELATED"/>
    <property type="match status" value="1"/>
</dbReference>
<dbReference type="Gene3D" id="2.40.50.1020">
    <property type="entry name" value="LytTr DNA-binding domain"/>
    <property type="match status" value="1"/>
</dbReference>
<feature type="modified residue" description="4-aspartylphosphate" evidence="3">
    <location>
        <position position="59"/>
    </location>
</feature>
<dbReference type="Pfam" id="PF00072">
    <property type="entry name" value="Response_reg"/>
    <property type="match status" value="1"/>
</dbReference>
<keyword evidence="6" id="KW-1185">Reference proteome</keyword>
<dbReference type="InterPro" id="IPR046947">
    <property type="entry name" value="LytR-like"/>
</dbReference>
<dbReference type="SUPFAM" id="SSF52172">
    <property type="entry name" value="CheY-like"/>
    <property type="match status" value="1"/>
</dbReference>
<dbReference type="GO" id="GO:0000156">
    <property type="term" value="F:phosphorelay response regulator activity"/>
    <property type="evidence" value="ECO:0007669"/>
    <property type="project" value="InterPro"/>
</dbReference>
<evidence type="ECO:0000256" key="3">
    <source>
        <dbReference type="PROSITE-ProRule" id="PRU00169"/>
    </source>
</evidence>
<dbReference type="KEGG" id="carl:PXC00_01975"/>
<dbReference type="AlphaFoldDB" id="A0AA97DBP0"/>
<reference evidence="6" key="1">
    <citation type="submission" date="2024-06" db="EMBL/GenBank/DDBJ databases">
        <title>Caproicibacterium argilliputei sp. nov, a novel caproic acid producing anaerobic bacterium isolated from pit mud.</title>
        <authorList>
            <person name="Zeng C."/>
        </authorList>
    </citation>
    <scope>NUCLEOTIDE SEQUENCE [LARGE SCALE GENOMIC DNA]</scope>
    <source>
        <strain evidence="6">ZCY20-5</strain>
    </source>
</reference>
<keyword evidence="3" id="KW-0597">Phosphoprotein</keyword>
<evidence type="ECO:0000256" key="2">
    <source>
        <dbReference type="ARBA" id="ARBA00024867"/>
    </source>
</evidence>
<dbReference type="EMBL" id="CP135996">
    <property type="protein sequence ID" value="WOC32663.1"/>
    <property type="molecule type" value="Genomic_DNA"/>
</dbReference>
<accession>A0AA97DBP0</accession>
<protein>
    <recommendedName>
        <fullName evidence="1">Stage 0 sporulation protein A homolog</fullName>
    </recommendedName>
</protein>
<gene>
    <name evidence="5" type="ORF">PXC00_01975</name>
</gene>
<keyword evidence="5" id="KW-0238">DNA-binding</keyword>
<evidence type="ECO:0000313" key="5">
    <source>
        <dbReference type="EMBL" id="WOC32663.1"/>
    </source>
</evidence>
<feature type="domain" description="Response regulatory" evidence="4">
    <location>
        <begin position="6"/>
        <end position="122"/>
    </location>
</feature>
<evidence type="ECO:0000256" key="1">
    <source>
        <dbReference type="ARBA" id="ARBA00018672"/>
    </source>
</evidence>
<comment type="function">
    <text evidence="2">May play the central regulatory role in sporulation. It may be an element of the effector pathway responsible for the activation of sporulation genes in response to nutritional stress. Spo0A may act in concert with spo0H (a sigma factor) to control the expression of some genes that are critical to the sporulation process.</text>
</comment>
<evidence type="ECO:0000259" key="4">
    <source>
        <dbReference type="PROSITE" id="PS50110"/>
    </source>
</evidence>
<dbReference type="InterPro" id="IPR011006">
    <property type="entry name" value="CheY-like_superfamily"/>
</dbReference>